<evidence type="ECO:0000256" key="5">
    <source>
        <dbReference type="ARBA" id="ARBA00023002"/>
    </source>
</evidence>
<keyword evidence="3" id="KW-0285">Flavoprotein</keyword>
<protein>
    <recommendedName>
        <fullName evidence="7">Glucose-methanol-choline oxidoreductase C-terminal domain-containing protein</fullName>
    </recommendedName>
</protein>
<dbReference type="OrthoDB" id="269227at2759"/>
<gene>
    <name evidence="8" type="ORF">BT96DRAFT_1024457</name>
</gene>
<dbReference type="Proteomes" id="UP000799118">
    <property type="component" value="Unassembled WGS sequence"/>
</dbReference>
<evidence type="ECO:0000256" key="2">
    <source>
        <dbReference type="ARBA" id="ARBA00010790"/>
    </source>
</evidence>
<dbReference type="InterPro" id="IPR007867">
    <property type="entry name" value="GMC_OxRtase_C"/>
</dbReference>
<evidence type="ECO:0000313" key="8">
    <source>
        <dbReference type="EMBL" id="KAE9390595.1"/>
    </source>
</evidence>
<comment type="cofactor">
    <cofactor evidence="1">
        <name>FAD</name>
        <dbReference type="ChEBI" id="CHEBI:57692"/>
    </cofactor>
</comment>
<comment type="similarity">
    <text evidence="2">Belongs to the GMC oxidoreductase family.</text>
</comment>
<dbReference type="Pfam" id="PF05199">
    <property type="entry name" value="GMC_oxred_C"/>
    <property type="match status" value="1"/>
</dbReference>
<keyword evidence="4" id="KW-0274">FAD</keyword>
<name>A0A6A4GZR4_9AGAR</name>
<dbReference type="InterPro" id="IPR036188">
    <property type="entry name" value="FAD/NAD-bd_sf"/>
</dbReference>
<dbReference type="GO" id="GO:0016614">
    <property type="term" value="F:oxidoreductase activity, acting on CH-OH group of donors"/>
    <property type="evidence" value="ECO:0007669"/>
    <property type="project" value="InterPro"/>
</dbReference>
<evidence type="ECO:0000256" key="4">
    <source>
        <dbReference type="ARBA" id="ARBA00022827"/>
    </source>
</evidence>
<dbReference type="AlphaFoldDB" id="A0A6A4GZR4"/>
<reference evidence="8" key="1">
    <citation type="journal article" date="2019" name="Environ. Microbiol.">
        <title>Fungal ecological strategies reflected in gene transcription - a case study of two litter decomposers.</title>
        <authorList>
            <person name="Barbi F."/>
            <person name="Kohler A."/>
            <person name="Barry K."/>
            <person name="Baskaran P."/>
            <person name="Daum C."/>
            <person name="Fauchery L."/>
            <person name="Ihrmark K."/>
            <person name="Kuo A."/>
            <person name="LaButti K."/>
            <person name="Lipzen A."/>
            <person name="Morin E."/>
            <person name="Grigoriev I.V."/>
            <person name="Henrissat B."/>
            <person name="Lindahl B."/>
            <person name="Martin F."/>
        </authorList>
    </citation>
    <scope>NUCLEOTIDE SEQUENCE</scope>
    <source>
        <strain evidence="8">JB14</strain>
    </source>
</reference>
<organism evidence="8 9">
    <name type="scientific">Gymnopus androsaceus JB14</name>
    <dbReference type="NCBI Taxonomy" id="1447944"/>
    <lineage>
        <taxon>Eukaryota</taxon>
        <taxon>Fungi</taxon>
        <taxon>Dikarya</taxon>
        <taxon>Basidiomycota</taxon>
        <taxon>Agaricomycotina</taxon>
        <taxon>Agaricomycetes</taxon>
        <taxon>Agaricomycetidae</taxon>
        <taxon>Agaricales</taxon>
        <taxon>Marasmiineae</taxon>
        <taxon>Omphalotaceae</taxon>
        <taxon>Gymnopus</taxon>
    </lineage>
</organism>
<dbReference type="EMBL" id="ML769652">
    <property type="protein sequence ID" value="KAE9390595.1"/>
    <property type="molecule type" value="Genomic_DNA"/>
</dbReference>
<dbReference type="PANTHER" id="PTHR42784">
    <property type="entry name" value="PYRANOSE 2-OXIDASE"/>
    <property type="match status" value="1"/>
</dbReference>
<proteinExistence type="inferred from homology"/>
<dbReference type="SUPFAM" id="SSF54373">
    <property type="entry name" value="FAD-linked reductases, C-terminal domain"/>
    <property type="match status" value="1"/>
</dbReference>
<evidence type="ECO:0000259" key="7">
    <source>
        <dbReference type="Pfam" id="PF05199"/>
    </source>
</evidence>
<sequence length="559" mass="61709">MSNPSPHDEFTSFLRASEDPYLRDQADDVAESKPTASEYKYTADILIIGSGPIACTYARFIHEKLPKKTIIMVEAGSQDYPVIGGHHKNAIKYQKTPEAFVHYIKAALDPVSVPPTDPYLPTLPSVSWTSLNDPYVAEHKLKKIFPQAGQNENQQEYCNLPAAAMTKTVGGMASHWTCACLVEEPLYLKDKEKFESLLKTAQGYLNVHSDEFDISLRHNVVKDTLTSALGKDRVINIPLAVQRSKTNVLTWSGADTILGKDINFKTYNDQGKQPDYMLLPETMAVFILSEKIGTDKLRTANAVRVKNLKTNKSYSIGAKQAIVVACGAIGTPQLLSGSYGGYSIESLGRYLSEQSVAFCQIVLKESIVKSIRTNPKYKTQVEKHDSQSQKDPIPIPFDDLEPQVMLKYKNGYIAMIDRSAFFAPGTRPEVDPRVTFETYRDKYGMRQATFDVSKSNDDKERENQMIKDMNDIASYLGGFIPGSSPQIMPPGLALHITGTTRIGTDETNSVASPESLVHGFKNLWIGGNGCIPDSTACNPTLTSVAIAIHGAESLVDYLK</sequence>
<evidence type="ECO:0000256" key="6">
    <source>
        <dbReference type="SAM" id="MobiDB-lite"/>
    </source>
</evidence>
<keyword evidence="9" id="KW-1185">Reference proteome</keyword>
<feature type="region of interest" description="Disordered" evidence="6">
    <location>
        <begin position="1"/>
        <end position="21"/>
    </location>
</feature>
<dbReference type="InterPro" id="IPR051473">
    <property type="entry name" value="P2Ox-like"/>
</dbReference>
<dbReference type="PANTHER" id="PTHR42784:SF1">
    <property type="entry name" value="PYRANOSE 2-OXIDASE"/>
    <property type="match status" value="1"/>
</dbReference>
<keyword evidence="5" id="KW-0560">Oxidoreductase</keyword>
<dbReference type="Gene3D" id="3.50.50.60">
    <property type="entry name" value="FAD/NAD(P)-binding domain"/>
    <property type="match status" value="2"/>
</dbReference>
<feature type="domain" description="Glucose-methanol-choline oxidoreductase C-terminal" evidence="7">
    <location>
        <begin position="433"/>
        <end position="547"/>
    </location>
</feature>
<accession>A0A6A4GZR4</accession>
<dbReference type="SUPFAM" id="SSF51905">
    <property type="entry name" value="FAD/NAD(P)-binding domain"/>
    <property type="match status" value="1"/>
</dbReference>
<evidence type="ECO:0000256" key="1">
    <source>
        <dbReference type="ARBA" id="ARBA00001974"/>
    </source>
</evidence>
<evidence type="ECO:0000313" key="9">
    <source>
        <dbReference type="Proteomes" id="UP000799118"/>
    </source>
</evidence>
<evidence type="ECO:0000256" key="3">
    <source>
        <dbReference type="ARBA" id="ARBA00022630"/>
    </source>
</evidence>